<name>A0A9Q0FVT2_9ROSI</name>
<feature type="region of interest" description="Disordered" evidence="1">
    <location>
        <begin position="1"/>
        <end position="94"/>
    </location>
</feature>
<accession>A0A9Q0FVT2</accession>
<reference evidence="2" key="2">
    <citation type="journal article" date="2023" name="Plants (Basel)">
        <title>Annotation of the Turnera subulata (Passifloraceae) Draft Genome Reveals the S-Locus Evolved after the Divergence of Turneroideae from Passifloroideae in a Stepwise Manner.</title>
        <authorList>
            <person name="Henning P.M."/>
            <person name="Roalson E.H."/>
            <person name="Mir W."/>
            <person name="McCubbin A.G."/>
            <person name="Shore J.S."/>
        </authorList>
    </citation>
    <scope>NUCLEOTIDE SEQUENCE</scope>
    <source>
        <strain evidence="2">F60SS</strain>
    </source>
</reference>
<reference evidence="2" key="1">
    <citation type="submission" date="2022-02" db="EMBL/GenBank/DDBJ databases">
        <authorList>
            <person name="Henning P.M."/>
            <person name="McCubbin A.G."/>
            <person name="Shore J.S."/>
        </authorList>
    </citation>
    <scope>NUCLEOTIDE SEQUENCE</scope>
    <source>
        <strain evidence="2">F60SS</strain>
        <tissue evidence="2">Leaves</tissue>
    </source>
</reference>
<feature type="compositionally biased region" description="Pro residues" evidence="1">
    <location>
        <begin position="14"/>
        <end position="23"/>
    </location>
</feature>
<comment type="caution">
    <text evidence="2">The sequence shown here is derived from an EMBL/GenBank/DDBJ whole genome shotgun (WGS) entry which is preliminary data.</text>
</comment>
<feature type="compositionally biased region" description="Low complexity" evidence="1">
    <location>
        <begin position="1"/>
        <end position="13"/>
    </location>
</feature>
<evidence type="ECO:0000256" key="1">
    <source>
        <dbReference type="SAM" id="MobiDB-lite"/>
    </source>
</evidence>
<evidence type="ECO:0000313" key="2">
    <source>
        <dbReference type="EMBL" id="KAJ4838819.1"/>
    </source>
</evidence>
<keyword evidence="3" id="KW-1185">Reference proteome</keyword>
<proteinExistence type="predicted"/>
<sequence>MPCVTPPIISFDSTPPPSPPLPSHPLAATTTSLRLLFPSPSSSPAHSRAATDFSLARRRFNQDNPQPSSPPPRSSTESASPFLPPLSTTHQGELKKKTCDGWIRFSGWMG</sequence>
<dbReference type="AlphaFoldDB" id="A0A9Q0FVT2"/>
<dbReference type="Proteomes" id="UP001141552">
    <property type="component" value="Unassembled WGS sequence"/>
</dbReference>
<organism evidence="2 3">
    <name type="scientific">Turnera subulata</name>
    <dbReference type="NCBI Taxonomy" id="218843"/>
    <lineage>
        <taxon>Eukaryota</taxon>
        <taxon>Viridiplantae</taxon>
        <taxon>Streptophyta</taxon>
        <taxon>Embryophyta</taxon>
        <taxon>Tracheophyta</taxon>
        <taxon>Spermatophyta</taxon>
        <taxon>Magnoliopsida</taxon>
        <taxon>eudicotyledons</taxon>
        <taxon>Gunneridae</taxon>
        <taxon>Pentapetalae</taxon>
        <taxon>rosids</taxon>
        <taxon>fabids</taxon>
        <taxon>Malpighiales</taxon>
        <taxon>Passifloraceae</taxon>
        <taxon>Turnera</taxon>
    </lineage>
</organism>
<evidence type="ECO:0000313" key="3">
    <source>
        <dbReference type="Proteomes" id="UP001141552"/>
    </source>
</evidence>
<protein>
    <submittedName>
        <fullName evidence="2">Uncharacterized protein</fullName>
    </submittedName>
</protein>
<gene>
    <name evidence="2" type="ORF">Tsubulata_049167</name>
</gene>
<feature type="compositionally biased region" description="Low complexity" evidence="1">
    <location>
        <begin position="24"/>
        <end position="50"/>
    </location>
</feature>
<dbReference type="EMBL" id="JAKUCV010003469">
    <property type="protein sequence ID" value="KAJ4838819.1"/>
    <property type="molecule type" value="Genomic_DNA"/>
</dbReference>